<keyword evidence="1" id="KW-0732">Signal</keyword>
<accession>A0A7T7XM49</accession>
<proteinExistence type="predicted"/>
<evidence type="ECO:0000256" key="1">
    <source>
        <dbReference type="SAM" id="SignalP"/>
    </source>
</evidence>
<sequence>MKKKSPCFLSVLAIFILACSSSPASPEEVALRFDTEGFTEKTVTFPDGASLRYRAYKNIFFVPNAEDRPYQYLNICTKLVNQGYSADYQPARNRGHRGDYNLDEAFAWLASIPGLSEKE</sequence>
<evidence type="ECO:0000313" key="3">
    <source>
        <dbReference type="Proteomes" id="UP000595917"/>
    </source>
</evidence>
<protein>
    <submittedName>
        <fullName evidence="2">Uncharacterized protein</fullName>
    </submittedName>
</protein>
<organism evidence="2 3">
    <name type="scientific">Breznakiella homolactica</name>
    <dbReference type="NCBI Taxonomy" id="2798577"/>
    <lineage>
        <taxon>Bacteria</taxon>
        <taxon>Pseudomonadati</taxon>
        <taxon>Spirochaetota</taxon>
        <taxon>Spirochaetia</taxon>
        <taxon>Spirochaetales</taxon>
        <taxon>Breznakiellaceae</taxon>
        <taxon>Breznakiella</taxon>
    </lineage>
</organism>
<gene>
    <name evidence="2" type="ORF">JFL75_17765</name>
</gene>
<reference evidence="2" key="1">
    <citation type="submission" date="2021-01" db="EMBL/GenBank/DDBJ databases">
        <title>Description of Breznakiella homolactica.</title>
        <authorList>
            <person name="Song Y."/>
            <person name="Brune A."/>
        </authorList>
    </citation>
    <scope>NUCLEOTIDE SEQUENCE</scope>
    <source>
        <strain evidence="2">RmG30</strain>
    </source>
</reference>
<dbReference type="Proteomes" id="UP000595917">
    <property type="component" value="Chromosome"/>
</dbReference>
<evidence type="ECO:0000313" key="2">
    <source>
        <dbReference type="EMBL" id="QQO08752.1"/>
    </source>
</evidence>
<dbReference type="RefSeq" id="WP_215626058.1">
    <property type="nucleotide sequence ID" value="NZ_CP067089.2"/>
</dbReference>
<dbReference type="AlphaFoldDB" id="A0A7T7XM49"/>
<name>A0A7T7XM49_9SPIR</name>
<feature type="chain" id="PRO_5030826508" evidence="1">
    <location>
        <begin position="25"/>
        <end position="119"/>
    </location>
</feature>
<feature type="signal peptide" evidence="1">
    <location>
        <begin position="1"/>
        <end position="24"/>
    </location>
</feature>
<dbReference type="KEGG" id="bhc:JFL75_17765"/>
<keyword evidence="3" id="KW-1185">Reference proteome</keyword>
<dbReference type="EMBL" id="CP067089">
    <property type="protein sequence ID" value="QQO08752.1"/>
    <property type="molecule type" value="Genomic_DNA"/>
</dbReference>
<dbReference type="PROSITE" id="PS51257">
    <property type="entry name" value="PROKAR_LIPOPROTEIN"/>
    <property type="match status" value="1"/>
</dbReference>